<dbReference type="InterPro" id="IPR036259">
    <property type="entry name" value="MFS_trans_sf"/>
</dbReference>
<name>A0AAD9KVF2_RIDPI</name>
<dbReference type="AlphaFoldDB" id="A0AAD9KVF2"/>
<accession>A0AAD9KVF2</accession>
<keyword evidence="6" id="KW-1185">Reference proteome</keyword>
<dbReference type="InterPro" id="IPR020846">
    <property type="entry name" value="MFS_dom"/>
</dbReference>
<evidence type="ECO:0000256" key="2">
    <source>
        <dbReference type="SAM" id="MobiDB-lite"/>
    </source>
</evidence>
<feature type="transmembrane region" description="Helical" evidence="3">
    <location>
        <begin position="88"/>
        <end position="108"/>
    </location>
</feature>
<feature type="compositionally biased region" description="Polar residues" evidence="2">
    <location>
        <begin position="221"/>
        <end position="237"/>
    </location>
</feature>
<evidence type="ECO:0000256" key="1">
    <source>
        <dbReference type="ARBA" id="ARBA00004141"/>
    </source>
</evidence>
<dbReference type="GO" id="GO:0016020">
    <property type="term" value="C:membrane"/>
    <property type="evidence" value="ECO:0007669"/>
    <property type="project" value="UniProtKB-SubCell"/>
</dbReference>
<feature type="transmembrane region" description="Helical" evidence="3">
    <location>
        <begin position="451"/>
        <end position="473"/>
    </location>
</feature>
<dbReference type="PANTHER" id="PTHR11360">
    <property type="entry name" value="MONOCARBOXYLATE TRANSPORTER"/>
    <property type="match status" value="1"/>
</dbReference>
<evidence type="ECO:0000256" key="3">
    <source>
        <dbReference type="SAM" id="Phobius"/>
    </source>
</evidence>
<feature type="transmembrane region" description="Helical" evidence="3">
    <location>
        <begin position="427"/>
        <end position="445"/>
    </location>
</feature>
<dbReference type="CDD" id="cd17352">
    <property type="entry name" value="MFS_MCT_SLC16"/>
    <property type="match status" value="1"/>
</dbReference>
<evidence type="ECO:0000313" key="5">
    <source>
        <dbReference type="EMBL" id="KAK2178037.1"/>
    </source>
</evidence>
<evidence type="ECO:0000313" key="6">
    <source>
        <dbReference type="Proteomes" id="UP001209878"/>
    </source>
</evidence>
<dbReference type="GO" id="GO:0008028">
    <property type="term" value="F:monocarboxylic acid transmembrane transporter activity"/>
    <property type="evidence" value="ECO:0007669"/>
    <property type="project" value="TreeGrafter"/>
</dbReference>
<dbReference type="SUPFAM" id="SSF103473">
    <property type="entry name" value="MFS general substrate transporter"/>
    <property type="match status" value="1"/>
</dbReference>
<feature type="transmembrane region" description="Helical" evidence="3">
    <location>
        <begin position="114"/>
        <end position="139"/>
    </location>
</feature>
<feature type="transmembrane region" description="Helical" evidence="3">
    <location>
        <begin position="178"/>
        <end position="196"/>
    </location>
</feature>
<keyword evidence="3" id="KW-0812">Transmembrane</keyword>
<organism evidence="5 6">
    <name type="scientific">Ridgeia piscesae</name>
    <name type="common">Tubeworm</name>
    <dbReference type="NCBI Taxonomy" id="27915"/>
    <lineage>
        <taxon>Eukaryota</taxon>
        <taxon>Metazoa</taxon>
        <taxon>Spiralia</taxon>
        <taxon>Lophotrochozoa</taxon>
        <taxon>Annelida</taxon>
        <taxon>Polychaeta</taxon>
        <taxon>Sedentaria</taxon>
        <taxon>Canalipalpata</taxon>
        <taxon>Sabellida</taxon>
        <taxon>Siboglinidae</taxon>
        <taxon>Ridgeia</taxon>
    </lineage>
</organism>
<dbReference type="EMBL" id="JAODUO010000564">
    <property type="protein sequence ID" value="KAK2178037.1"/>
    <property type="molecule type" value="Genomic_DNA"/>
</dbReference>
<feature type="transmembrane region" description="Helical" evidence="3">
    <location>
        <begin position="485"/>
        <end position="507"/>
    </location>
</feature>
<feature type="transmembrane region" description="Helical" evidence="3">
    <location>
        <begin position="396"/>
        <end position="415"/>
    </location>
</feature>
<dbReference type="Gene3D" id="1.20.1250.20">
    <property type="entry name" value="MFS general substrate transporter like domains"/>
    <property type="match status" value="2"/>
</dbReference>
<feature type="transmembrane region" description="Helical" evidence="3">
    <location>
        <begin position="519"/>
        <end position="535"/>
    </location>
</feature>
<feature type="region of interest" description="Disordered" evidence="2">
    <location>
        <begin position="221"/>
        <end position="246"/>
    </location>
</feature>
<dbReference type="Proteomes" id="UP001209878">
    <property type="component" value="Unassembled WGS sequence"/>
</dbReference>
<dbReference type="Pfam" id="PF07690">
    <property type="entry name" value="MFS_1"/>
    <property type="match status" value="2"/>
</dbReference>
<feature type="transmembrane region" description="Helical" evidence="3">
    <location>
        <begin position="146"/>
        <end position="166"/>
    </location>
</feature>
<dbReference type="PANTHER" id="PTHR11360:SF284">
    <property type="entry name" value="EG:103B4.3 PROTEIN-RELATED"/>
    <property type="match status" value="1"/>
</dbReference>
<sequence length="551" mass="59705">MMQEKLDPVNVVPKDKGWAWMCLFGATSIHFVMGGVCVNTFGILFKAIQEKFDASAKDITWVPAIMLGLLYLTATPANLLCRRIGTRRVVFISGLLLNIGYAMTAFVQKLWMVYITYGLLVGVGAGLCYGPSVVVIGTYFEKRRALANGLTFSASSLGTFCFSPLIKYCLACYGLQGTLLIIGGILFHISAAGMLFRPEESYQVPRKVLIKQRILRSDRNVVQSKESAQVNSSSQSEAPLGPFDNSKMNSTSKVACHGAIRDNDGINTRLEHHGATTAPYSNIAEYRRCKATTPSPTSDIVAGSSEPRHSAVCGGNITDCPSKNSSKKVSRENTVADVDNPVNTRLQKSSSQWNILKHPLLYIYALTLPISDSSFINSTMMIHPYATDNGISNFDAAFLISVMGLSSGASRFLVGFFSDFNLVKKKYIYQAATLANGVVLCLFPLTMHYSYLAVMSGLSGFFTGAAVLLAPVLVAEGIGTSNLPVAVGVLYSTSGGVILGSAVLMGFLRDMTGHWNDSFYVMGSLGLVAAIINLAEPWASTWRHKHTHDTY</sequence>
<dbReference type="InterPro" id="IPR050327">
    <property type="entry name" value="Proton-linked_MCT"/>
</dbReference>
<keyword evidence="3" id="KW-1133">Transmembrane helix</keyword>
<proteinExistence type="predicted"/>
<feature type="transmembrane region" description="Helical" evidence="3">
    <location>
        <begin position="60"/>
        <end position="81"/>
    </location>
</feature>
<comment type="caution">
    <text evidence="5">The sequence shown here is derived from an EMBL/GenBank/DDBJ whole genome shotgun (WGS) entry which is preliminary data.</text>
</comment>
<evidence type="ECO:0000259" key="4">
    <source>
        <dbReference type="PROSITE" id="PS50850"/>
    </source>
</evidence>
<keyword evidence="3" id="KW-0472">Membrane</keyword>
<feature type="transmembrane region" description="Helical" evidence="3">
    <location>
        <begin position="21"/>
        <end position="48"/>
    </location>
</feature>
<protein>
    <recommendedName>
        <fullName evidence="4">Major facilitator superfamily (MFS) profile domain-containing protein</fullName>
    </recommendedName>
</protein>
<gene>
    <name evidence="5" type="ORF">NP493_564g00011</name>
</gene>
<dbReference type="InterPro" id="IPR011701">
    <property type="entry name" value="MFS"/>
</dbReference>
<feature type="transmembrane region" description="Helical" evidence="3">
    <location>
        <begin position="355"/>
        <end position="376"/>
    </location>
</feature>
<dbReference type="PROSITE" id="PS50850">
    <property type="entry name" value="MFS"/>
    <property type="match status" value="1"/>
</dbReference>
<reference evidence="5" key="1">
    <citation type="journal article" date="2023" name="Mol. Biol. Evol.">
        <title>Third-Generation Sequencing Reveals the Adaptive Role of the Epigenome in Three Deep-Sea Polychaetes.</title>
        <authorList>
            <person name="Perez M."/>
            <person name="Aroh O."/>
            <person name="Sun Y."/>
            <person name="Lan Y."/>
            <person name="Juniper S.K."/>
            <person name="Young C.R."/>
            <person name="Angers B."/>
            <person name="Qian P.Y."/>
        </authorList>
    </citation>
    <scope>NUCLEOTIDE SEQUENCE</scope>
    <source>
        <strain evidence="5">R07B-5</strain>
    </source>
</reference>
<comment type="subcellular location">
    <subcellularLocation>
        <location evidence="1">Membrane</location>
        <topology evidence="1">Multi-pass membrane protein</topology>
    </subcellularLocation>
</comment>
<feature type="domain" description="Major facilitator superfamily (MFS) profile" evidence="4">
    <location>
        <begin position="358"/>
        <end position="551"/>
    </location>
</feature>